<feature type="non-terminal residue" evidence="1">
    <location>
        <position position="1"/>
    </location>
</feature>
<organism evidence="1 2">
    <name type="scientific">Alkaliphilus hydrothermalis</name>
    <dbReference type="NCBI Taxonomy" id="1482730"/>
    <lineage>
        <taxon>Bacteria</taxon>
        <taxon>Bacillati</taxon>
        <taxon>Bacillota</taxon>
        <taxon>Clostridia</taxon>
        <taxon>Peptostreptococcales</taxon>
        <taxon>Natronincolaceae</taxon>
        <taxon>Alkaliphilus</taxon>
    </lineage>
</organism>
<comment type="caution">
    <text evidence="1">The sequence shown here is derived from an EMBL/GenBank/DDBJ whole genome shotgun (WGS) entry which is preliminary data.</text>
</comment>
<dbReference type="EMBL" id="JAFBEE010000021">
    <property type="protein sequence ID" value="MBM7615997.1"/>
    <property type="molecule type" value="Genomic_DNA"/>
</dbReference>
<protein>
    <submittedName>
        <fullName evidence="1">Uncharacterized protein</fullName>
    </submittedName>
</protein>
<sequence>HYIIKISYEIFNIIDVKNYAGLNLYCSVFKDLNVNDVNFHYRLSTT</sequence>
<reference evidence="1 2" key="1">
    <citation type="submission" date="2021-01" db="EMBL/GenBank/DDBJ databases">
        <title>Genomic Encyclopedia of Type Strains, Phase IV (KMG-IV): sequencing the most valuable type-strain genomes for metagenomic binning, comparative biology and taxonomic classification.</title>
        <authorList>
            <person name="Goeker M."/>
        </authorList>
    </citation>
    <scope>NUCLEOTIDE SEQUENCE [LARGE SCALE GENOMIC DNA]</scope>
    <source>
        <strain evidence="1 2">DSM 25890</strain>
    </source>
</reference>
<name>A0ABS2NSS1_9FIRM</name>
<proteinExistence type="predicted"/>
<gene>
    <name evidence="1" type="ORF">JOC73_002573</name>
</gene>
<dbReference type="Proteomes" id="UP001314796">
    <property type="component" value="Unassembled WGS sequence"/>
</dbReference>
<accession>A0ABS2NSS1</accession>
<keyword evidence="2" id="KW-1185">Reference proteome</keyword>
<evidence type="ECO:0000313" key="2">
    <source>
        <dbReference type="Proteomes" id="UP001314796"/>
    </source>
</evidence>
<evidence type="ECO:0000313" key="1">
    <source>
        <dbReference type="EMBL" id="MBM7615997.1"/>
    </source>
</evidence>